<dbReference type="InterPro" id="IPR027417">
    <property type="entry name" value="P-loop_NTPase"/>
</dbReference>
<reference evidence="4 6" key="1">
    <citation type="submission" date="2015-02" db="EMBL/GenBank/DDBJ databases">
        <authorList>
            <person name="Chooi Y.-H."/>
        </authorList>
    </citation>
    <scope>NUCLEOTIDE SEQUENCE [LARGE SCALE GENOMIC DNA]</scope>
    <source>
        <strain evidence="4">E3</strain>
    </source>
</reference>
<evidence type="ECO:0000313" key="5">
    <source>
        <dbReference type="EMBL" id="SPQ93157.1"/>
    </source>
</evidence>
<dbReference type="OMA" id="DGTIATH"/>
<keyword evidence="5" id="KW-0496">Mitochondrion</keyword>
<sequence>MLAGRRRWCRQARQRRGVRTTWRQTVPPDRRTYWHENNMDRCLRDMRTRAGNVRHLVEIRDARIPFCTHPELERLRQAPTSLQGLVVYTHADLISEQARRRIEADVASRTGVHPLFLDLSDVYAPKPKFERIRRTVVEFVLGVAGRDGERRQYRIDERVEAYVVGFPNVGKSTFNLIVSKTVTASRKAPGREFRHSQVDNSPGWTTVMRPYPLNTQPELFLIDTPGLIPKRAAFVAQPDLFYKLAAVGCYRDDFLGPECEDILDFLLFKWNAAGSIGYIKFLGLPGPTDDVTDLIATKPDGTIATHAKRRQEAMDILQAWRDGRFGRIVLDDECPSAPAPDVDQRGPAYPNLRH</sequence>
<evidence type="ECO:0000259" key="3">
    <source>
        <dbReference type="Pfam" id="PF01926"/>
    </source>
</evidence>
<gene>
    <name evidence="4" type="ORF">PBRA_002179</name>
    <name evidence="5" type="ORF">PLBR_LOCUS372</name>
</gene>
<keyword evidence="1" id="KW-0547">Nucleotide-binding</keyword>
<accession>A0A0G4J1Q5</accession>
<dbReference type="InterPro" id="IPR006073">
    <property type="entry name" value="GTP-bd"/>
</dbReference>
<keyword evidence="6" id="KW-1185">Reference proteome</keyword>
<geneLocation type="mitochondrion" evidence="5"/>
<evidence type="ECO:0000313" key="6">
    <source>
        <dbReference type="Proteomes" id="UP000039324"/>
    </source>
</evidence>
<feature type="domain" description="G" evidence="3">
    <location>
        <begin position="162"/>
        <end position="229"/>
    </location>
</feature>
<dbReference type="EMBL" id="CDSF01000112">
    <property type="protein sequence ID" value="CEP01573.1"/>
    <property type="molecule type" value="Genomic_DNA"/>
</dbReference>
<dbReference type="GO" id="GO:0032543">
    <property type="term" value="P:mitochondrial translation"/>
    <property type="evidence" value="ECO:0007669"/>
    <property type="project" value="TreeGrafter"/>
</dbReference>
<name>A0A0G4J1Q5_PLABS</name>
<evidence type="ECO:0000313" key="7">
    <source>
        <dbReference type="Proteomes" id="UP000290189"/>
    </source>
</evidence>
<dbReference type="PANTHER" id="PTHR45782:SF4">
    <property type="entry name" value="MITOCHONDRIAL RIBOSOME-ASSOCIATED GTPASE 1"/>
    <property type="match status" value="1"/>
</dbReference>
<protein>
    <recommendedName>
        <fullName evidence="3">G domain-containing protein</fullName>
    </recommendedName>
</protein>
<dbReference type="Pfam" id="PF01926">
    <property type="entry name" value="MMR_HSR1"/>
    <property type="match status" value="1"/>
</dbReference>
<evidence type="ECO:0000256" key="2">
    <source>
        <dbReference type="ARBA" id="ARBA00023134"/>
    </source>
</evidence>
<dbReference type="Proteomes" id="UP000039324">
    <property type="component" value="Unassembled WGS sequence"/>
</dbReference>
<dbReference type="OrthoDB" id="269151at2759"/>
<evidence type="ECO:0000256" key="1">
    <source>
        <dbReference type="ARBA" id="ARBA00022741"/>
    </source>
</evidence>
<dbReference type="GO" id="GO:0003924">
    <property type="term" value="F:GTPase activity"/>
    <property type="evidence" value="ECO:0007669"/>
    <property type="project" value="TreeGrafter"/>
</dbReference>
<organism evidence="4 6">
    <name type="scientific">Plasmodiophora brassicae</name>
    <name type="common">Clubroot disease agent</name>
    <dbReference type="NCBI Taxonomy" id="37360"/>
    <lineage>
        <taxon>Eukaryota</taxon>
        <taxon>Sar</taxon>
        <taxon>Rhizaria</taxon>
        <taxon>Endomyxa</taxon>
        <taxon>Phytomyxea</taxon>
        <taxon>Plasmodiophorida</taxon>
        <taxon>Plasmodiophoridae</taxon>
        <taxon>Plasmodiophora</taxon>
    </lineage>
</organism>
<dbReference type="AlphaFoldDB" id="A0A0G4J1Q5"/>
<keyword evidence="2" id="KW-0342">GTP-binding</keyword>
<dbReference type="SUPFAM" id="SSF52540">
    <property type="entry name" value="P-loop containing nucleoside triphosphate hydrolases"/>
    <property type="match status" value="2"/>
</dbReference>
<dbReference type="Proteomes" id="UP000290189">
    <property type="component" value="Unassembled WGS sequence"/>
</dbReference>
<dbReference type="STRING" id="37360.A0A0G4J1Q5"/>
<dbReference type="PANTHER" id="PTHR45782">
    <property type="entry name" value="MITOCHONDRIAL RIBOSOME-ASSOCIATED GTPASE 1"/>
    <property type="match status" value="1"/>
</dbReference>
<dbReference type="GO" id="GO:0005525">
    <property type="term" value="F:GTP binding"/>
    <property type="evidence" value="ECO:0007669"/>
    <property type="project" value="UniProtKB-KW"/>
</dbReference>
<reference evidence="5 7" key="2">
    <citation type="submission" date="2018-03" db="EMBL/GenBank/DDBJ databases">
        <authorList>
            <person name="Fogelqvist J."/>
        </authorList>
    </citation>
    <scope>NUCLEOTIDE SEQUENCE [LARGE SCALE GENOMIC DNA]</scope>
</reference>
<dbReference type="GO" id="GO:0005739">
    <property type="term" value="C:mitochondrion"/>
    <property type="evidence" value="ECO:0007669"/>
    <property type="project" value="TreeGrafter"/>
</dbReference>
<dbReference type="Gene3D" id="3.40.50.300">
    <property type="entry name" value="P-loop containing nucleotide triphosphate hydrolases"/>
    <property type="match status" value="1"/>
</dbReference>
<evidence type="ECO:0000313" key="4">
    <source>
        <dbReference type="EMBL" id="CEP01573.1"/>
    </source>
</evidence>
<proteinExistence type="predicted"/>
<dbReference type="EMBL" id="OVEO01000001">
    <property type="protein sequence ID" value="SPQ93157.1"/>
    <property type="molecule type" value="Genomic_DNA"/>
</dbReference>